<proteinExistence type="predicted"/>
<reference evidence="1 2" key="1">
    <citation type="submission" date="2024-05" db="EMBL/GenBank/DDBJ databases">
        <title>Genome sequencing and assembly of Indian major carp, Cirrhinus mrigala (Hamilton, 1822).</title>
        <authorList>
            <person name="Mohindra V."/>
            <person name="Chowdhury L.M."/>
            <person name="Lal K."/>
            <person name="Jena J.K."/>
        </authorList>
    </citation>
    <scope>NUCLEOTIDE SEQUENCE [LARGE SCALE GENOMIC DNA]</scope>
    <source>
        <strain evidence="1">CM1030</strain>
        <tissue evidence="1">Blood</tissue>
    </source>
</reference>
<comment type="caution">
    <text evidence="1">The sequence shown here is derived from an EMBL/GenBank/DDBJ whole genome shotgun (WGS) entry which is preliminary data.</text>
</comment>
<dbReference type="AlphaFoldDB" id="A0ABD0RNE0"/>
<accession>A0ABD0RNE0</accession>
<dbReference type="EMBL" id="JAMKFB020000002">
    <property type="protein sequence ID" value="KAL0200027.1"/>
    <property type="molecule type" value="Genomic_DNA"/>
</dbReference>
<keyword evidence="2" id="KW-1185">Reference proteome</keyword>
<organism evidence="1 2">
    <name type="scientific">Cirrhinus mrigala</name>
    <name type="common">Mrigala</name>
    <dbReference type="NCBI Taxonomy" id="683832"/>
    <lineage>
        <taxon>Eukaryota</taxon>
        <taxon>Metazoa</taxon>
        <taxon>Chordata</taxon>
        <taxon>Craniata</taxon>
        <taxon>Vertebrata</taxon>
        <taxon>Euteleostomi</taxon>
        <taxon>Actinopterygii</taxon>
        <taxon>Neopterygii</taxon>
        <taxon>Teleostei</taxon>
        <taxon>Ostariophysi</taxon>
        <taxon>Cypriniformes</taxon>
        <taxon>Cyprinidae</taxon>
        <taxon>Labeoninae</taxon>
        <taxon>Labeonini</taxon>
        <taxon>Cirrhinus</taxon>
    </lineage>
</organism>
<name>A0ABD0RNE0_CIRMR</name>
<evidence type="ECO:0000313" key="1">
    <source>
        <dbReference type="EMBL" id="KAL0200027.1"/>
    </source>
</evidence>
<feature type="non-terminal residue" evidence="1">
    <location>
        <position position="218"/>
    </location>
</feature>
<sequence>AEDTMSDQPALVDYAREYEGLEKSLAHCTTTEGDMPILLSPSSDLSVCPELLASPVIPLTGVCGQRTTSLKARGLKKPTHPISLAATTSPTICLVGSLQVCQSPSASWLEDPFPRLCLDPATPPWLLALASSSVCPLASLDCLVLPLCLGQSLTIRRLWTPLLQLSSFPSAPPWSFVAPTGFPPPPWLPEPSIPPWPSGSWLIFSPSLPRAPPQPAPP</sequence>
<feature type="non-terminal residue" evidence="1">
    <location>
        <position position="1"/>
    </location>
</feature>
<protein>
    <submittedName>
        <fullName evidence="1">Uncharacterized protein</fullName>
    </submittedName>
</protein>
<evidence type="ECO:0000313" key="2">
    <source>
        <dbReference type="Proteomes" id="UP001529510"/>
    </source>
</evidence>
<gene>
    <name evidence="1" type="ORF">M9458_003214</name>
</gene>
<dbReference type="Proteomes" id="UP001529510">
    <property type="component" value="Unassembled WGS sequence"/>
</dbReference>